<keyword evidence="2" id="KW-1185">Reference proteome</keyword>
<dbReference type="RefSeq" id="WP_047317398.1">
    <property type="nucleotide sequence ID" value="NZ_LDPO01000001.1"/>
</dbReference>
<protein>
    <submittedName>
        <fullName evidence="1">Uncharacterized protein</fullName>
    </submittedName>
</protein>
<gene>
    <name evidence="1" type="ORF">ABW16_01945</name>
</gene>
<name>A0ABR5FKR7_9MYCO</name>
<evidence type="ECO:0000313" key="1">
    <source>
        <dbReference type="EMBL" id="KLO31612.1"/>
    </source>
</evidence>
<organism evidence="1 2">
    <name type="scientific">Mycolicibacter heraklionensis</name>
    <dbReference type="NCBI Taxonomy" id="512402"/>
    <lineage>
        <taxon>Bacteria</taxon>
        <taxon>Bacillati</taxon>
        <taxon>Actinomycetota</taxon>
        <taxon>Actinomycetes</taxon>
        <taxon>Mycobacteriales</taxon>
        <taxon>Mycobacteriaceae</taxon>
        <taxon>Mycolicibacter</taxon>
    </lineage>
</organism>
<reference evidence="1 2" key="1">
    <citation type="submission" date="2015-05" db="EMBL/GenBank/DDBJ databases">
        <title>Genome sequence of Mycobacterium heraklionense Davo strain.</title>
        <authorList>
            <person name="Greninger A.L."/>
            <person name="Cunningham G."/>
            <person name="Miller S."/>
        </authorList>
    </citation>
    <scope>NUCLEOTIDE SEQUENCE [LARGE SCALE GENOMIC DNA]</scope>
    <source>
        <strain evidence="1 2">Davo</strain>
    </source>
</reference>
<comment type="caution">
    <text evidence="1">The sequence shown here is derived from an EMBL/GenBank/DDBJ whole genome shotgun (WGS) entry which is preliminary data.</text>
</comment>
<dbReference type="EMBL" id="LDPO01000001">
    <property type="protein sequence ID" value="KLO31612.1"/>
    <property type="molecule type" value="Genomic_DNA"/>
</dbReference>
<proteinExistence type="predicted"/>
<accession>A0ABR5FKR7</accession>
<evidence type="ECO:0000313" key="2">
    <source>
        <dbReference type="Proteomes" id="UP000036464"/>
    </source>
</evidence>
<dbReference type="Proteomes" id="UP000036464">
    <property type="component" value="Unassembled WGS sequence"/>
</dbReference>
<sequence length="59" mass="6975">MKKQFHQVLESLIAQQKRCRALPDDHKPHHCARCRRHIRHAKLRTISQRRQDGAARNAA</sequence>